<proteinExistence type="inferred from homology"/>
<dbReference type="GO" id="GO:0034599">
    <property type="term" value="P:cellular response to oxidative stress"/>
    <property type="evidence" value="ECO:0007669"/>
    <property type="project" value="TreeGrafter"/>
</dbReference>
<keyword evidence="3" id="KW-0511">Multifunctional enzyme</keyword>
<dbReference type="Pfam" id="PF01625">
    <property type="entry name" value="PMSR"/>
    <property type="match status" value="1"/>
</dbReference>
<dbReference type="InterPro" id="IPR002569">
    <property type="entry name" value="Met_Sox_Rdtase_MsrA_dom"/>
</dbReference>
<name>A0A644XRB8_9ZZZZ</name>
<dbReference type="GO" id="GO:0033743">
    <property type="term" value="F:peptide-methionine (R)-S-oxide reductase activity"/>
    <property type="evidence" value="ECO:0007669"/>
    <property type="project" value="InterPro"/>
</dbReference>
<dbReference type="HAMAP" id="MF_01400">
    <property type="entry name" value="MsrB"/>
    <property type="match status" value="1"/>
</dbReference>
<feature type="domain" description="MsrB" evidence="6">
    <location>
        <begin position="177"/>
        <end position="300"/>
    </location>
</feature>
<evidence type="ECO:0000256" key="4">
    <source>
        <dbReference type="ARBA" id="ARBA00047806"/>
    </source>
</evidence>
<dbReference type="GO" id="GO:0005737">
    <property type="term" value="C:cytoplasm"/>
    <property type="evidence" value="ECO:0007669"/>
    <property type="project" value="TreeGrafter"/>
</dbReference>
<accession>A0A644XRB8</accession>
<dbReference type="EMBL" id="VSSQ01003047">
    <property type="protein sequence ID" value="MPM18782.1"/>
    <property type="molecule type" value="Genomic_DNA"/>
</dbReference>
<dbReference type="GO" id="GO:0008113">
    <property type="term" value="F:peptide-methionine (S)-S-oxide reductase activity"/>
    <property type="evidence" value="ECO:0007669"/>
    <property type="project" value="UniProtKB-EC"/>
</dbReference>
<dbReference type="NCBIfam" id="TIGR00401">
    <property type="entry name" value="msrA"/>
    <property type="match status" value="1"/>
</dbReference>
<evidence type="ECO:0000256" key="2">
    <source>
        <dbReference type="ARBA" id="ARBA00023002"/>
    </source>
</evidence>
<gene>
    <name evidence="7" type="primary">msrAB_8</name>
    <name evidence="7" type="ORF">SDC9_65198</name>
</gene>
<dbReference type="FunFam" id="2.170.150.20:FF:000003">
    <property type="entry name" value="Peptide methionine sulfoxide reductase MsrB"/>
    <property type="match status" value="1"/>
</dbReference>
<dbReference type="PANTHER" id="PTHR42799">
    <property type="entry name" value="MITOCHONDRIAL PEPTIDE METHIONINE SULFOXIDE REDUCTASE"/>
    <property type="match status" value="1"/>
</dbReference>
<dbReference type="SUPFAM" id="SSF55068">
    <property type="entry name" value="Peptide methionine sulfoxide reductase"/>
    <property type="match status" value="1"/>
</dbReference>
<dbReference type="Gene3D" id="3.30.1060.10">
    <property type="entry name" value="Peptide methionine sulphoxide reductase MsrA"/>
    <property type="match status" value="1"/>
</dbReference>
<dbReference type="PANTHER" id="PTHR42799:SF2">
    <property type="entry name" value="MITOCHONDRIAL PEPTIDE METHIONINE SULFOXIDE REDUCTASE"/>
    <property type="match status" value="1"/>
</dbReference>
<comment type="catalytic activity">
    <reaction evidence="5">
        <text>[thioredoxin]-disulfide + L-methionine + H2O = L-methionine (S)-S-oxide + [thioredoxin]-dithiol</text>
        <dbReference type="Rhea" id="RHEA:19993"/>
        <dbReference type="Rhea" id="RHEA-COMP:10698"/>
        <dbReference type="Rhea" id="RHEA-COMP:10700"/>
        <dbReference type="ChEBI" id="CHEBI:15377"/>
        <dbReference type="ChEBI" id="CHEBI:29950"/>
        <dbReference type="ChEBI" id="CHEBI:50058"/>
        <dbReference type="ChEBI" id="CHEBI:57844"/>
        <dbReference type="ChEBI" id="CHEBI:58772"/>
        <dbReference type="EC" id="1.8.4.11"/>
    </reaction>
</comment>
<dbReference type="EC" id="1.8.4.11" evidence="1"/>
<dbReference type="Gene3D" id="2.170.150.20">
    <property type="entry name" value="Peptide methionine sulfoxide reductase"/>
    <property type="match status" value="1"/>
</dbReference>
<dbReference type="SUPFAM" id="SSF51316">
    <property type="entry name" value="Mss4-like"/>
    <property type="match status" value="1"/>
</dbReference>
<dbReference type="NCBIfam" id="TIGR00357">
    <property type="entry name" value="peptide-methionine (R)-S-oxide reductase MsrB"/>
    <property type="match status" value="1"/>
</dbReference>
<dbReference type="HAMAP" id="MF_01401">
    <property type="entry name" value="MsrA"/>
    <property type="match status" value="1"/>
</dbReference>
<sequence length="316" mass="35848">MATIYLAGGCFWGTEKFLSMIKGVKSTTVGYANGRTKNPTYEQVCYLNTGHAETVKVEYDENVISLVFLLSLFYESINPTSVNRQGGDFGPQYRTGIYYADEGDLPAIEASIRELQKRYDKPVAIEVEPLQDFYEAEEYHQKYLDKNPRGYCHIGRHEFEKAAGALVDPTLYGKPDDEALHERLTDVQYDVTRKSATEPAFKNEFDHHFKKGIYVDVTTGEPLFSSKDKFDSGCGWPAFSAPIDPNVVRQKEDYNYGMFRTEVRSRVGDAHLGHVFEDGPKERGGLRYCINSAALRFIPEADLEREGYGYLRGLID</sequence>
<reference evidence="7" key="1">
    <citation type="submission" date="2019-08" db="EMBL/GenBank/DDBJ databases">
        <authorList>
            <person name="Kucharzyk K."/>
            <person name="Murdoch R.W."/>
            <person name="Higgins S."/>
            <person name="Loffler F."/>
        </authorList>
    </citation>
    <scope>NUCLEOTIDE SEQUENCE</scope>
</reference>
<organism evidence="7">
    <name type="scientific">bioreactor metagenome</name>
    <dbReference type="NCBI Taxonomy" id="1076179"/>
    <lineage>
        <taxon>unclassified sequences</taxon>
        <taxon>metagenomes</taxon>
        <taxon>ecological metagenomes</taxon>
    </lineage>
</organism>
<dbReference type="InterPro" id="IPR002579">
    <property type="entry name" value="Met_Sox_Rdtase_MsrB_dom"/>
</dbReference>
<dbReference type="InterPro" id="IPR050162">
    <property type="entry name" value="MsrA_MetSO_reductase"/>
</dbReference>
<dbReference type="InterPro" id="IPR011057">
    <property type="entry name" value="Mss4-like_sf"/>
</dbReference>
<keyword evidence="2" id="KW-0560">Oxidoreductase</keyword>
<comment type="caution">
    <text evidence="7">The sequence shown here is derived from an EMBL/GenBank/DDBJ whole genome shotgun (WGS) entry which is preliminary data.</text>
</comment>
<evidence type="ECO:0000256" key="5">
    <source>
        <dbReference type="ARBA" id="ARBA00048782"/>
    </source>
</evidence>
<dbReference type="PROSITE" id="PS51790">
    <property type="entry name" value="MSRB"/>
    <property type="match status" value="1"/>
</dbReference>
<evidence type="ECO:0000256" key="3">
    <source>
        <dbReference type="ARBA" id="ARBA00023268"/>
    </source>
</evidence>
<dbReference type="Pfam" id="PF01641">
    <property type="entry name" value="SelR"/>
    <property type="match status" value="1"/>
</dbReference>
<evidence type="ECO:0000313" key="7">
    <source>
        <dbReference type="EMBL" id="MPM18782.1"/>
    </source>
</evidence>
<comment type="catalytic activity">
    <reaction evidence="4">
        <text>L-methionyl-[protein] + [thioredoxin]-disulfide + H2O = L-methionyl-(S)-S-oxide-[protein] + [thioredoxin]-dithiol</text>
        <dbReference type="Rhea" id="RHEA:14217"/>
        <dbReference type="Rhea" id="RHEA-COMP:10698"/>
        <dbReference type="Rhea" id="RHEA-COMP:10700"/>
        <dbReference type="Rhea" id="RHEA-COMP:12313"/>
        <dbReference type="Rhea" id="RHEA-COMP:12315"/>
        <dbReference type="ChEBI" id="CHEBI:15377"/>
        <dbReference type="ChEBI" id="CHEBI:16044"/>
        <dbReference type="ChEBI" id="CHEBI:29950"/>
        <dbReference type="ChEBI" id="CHEBI:44120"/>
        <dbReference type="ChEBI" id="CHEBI:50058"/>
        <dbReference type="EC" id="1.8.4.11"/>
    </reaction>
</comment>
<dbReference type="InterPro" id="IPR036509">
    <property type="entry name" value="Met_Sox_Rdtase_MsrA_sf"/>
</dbReference>
<evidence type="ECO:0000256" key="1">
    <source>
        <dbReference type="ARBA" id="ARBA00012502"/>
    </source>
</evidence>
<protein>
    <recommendedName>
        <fullName evidence="1">peptide-methionine (S)-S-oxide reductase</fullName>
        <ecNumber evidence="1">1.8.4.11</ecNumber>
    </recommendedName>
</protein>
<evidence type="ECO:0000259" key="6">
    <source>
        <dbReference type="PROSITE" id="PS51790"/>
    </source>
</evidence>
<dbReference type="AlphaFoldDB" id="A0A644XRB8"/>